<dbReference type="AlphaFoldDB" id="A0A1I0Z8T5"/>
<evidence type="ECO:0000256" key="2">
    <source>
        <dbReference type="ARBA" id="ARBA00005790"/>
    </source>
</evidence>
<dbReference type="EMBL" id="FOKG01000006">
    <property type="protein sequence ID" value="SFB21822.1"/>
    <property type="molecule type" value="Genomic_DNA"/>
</dbReference>
<evidence type="ECO:0000256" key="9">
    <source>
        <dbReference type="ARBA" id="ARBA00030128"/>
    </source>
</evidence>
<proteinExistence type="inferred from homology"/>
<keyword evidence="7 11" id="KW-0418">Kinase</keyword>
<evidence type="ECO:0000256" key="1">
    <source>
        <dbReference type="ARBA" id="ARBA00003531"/>
    </source>
</evidence>
<dbReference type="SUPFAM" id="SSF52540">
    <property type="entry name" value="P-loop containing nucleoside triphosphate hydrolases"/>
    <property type="match status" value="1"/>
</dbReference>
<name>A0A1I0Z8T5_9PSEU</name>
<evidence type="ECO:0000256" key="12">
    <source>
        <dbReference type="SAM" id="MobiDB-lite"/>
    </source>
</evidence>
<dbReference type="InterPro" id="IPR008145">
    <property type="entry name" value="GK/Ca_channel_bsu"/>
</dbReference>
<dbReference type="STRING" id="490629.SAMN05216266_106199"/>
<dbReference type="InterPro" id="IPR008144">
    <property type="entry name" value="Guanylate_kin-like_dom"/>
</dbReference>
<dbReference type="CDD" id="cd00071">
    <property type="entry name" value="GMPK"/>
    <property type="match status" value="1"/>
</dbReference>
<evidence type="ECO:0000256" key="11">
    <source>
        <dbReference type="HAMAP-Rule" id="MF_00328"/>
    </source>
</evidence>
<comment type="subcellular location">
    <subcellularLocation>
        <location evidence="11">Cytoplasm</location>
    </subcellularLocation>
</comment>
<dbReference type="SMART" id="SM00072">
    <property type="entry name" value="GuKc"/>
    <property type="match status" value="1"/>
</dbReference>
<dbReference type="PANTHER" id="PTHR23117">
    <property type="entry name" value="GUANYLATE KINASE-RELATED"/>
    <property type="match status" value="1"/>
</dbReference>
<feature type="region of interest" description="Disordered" evidence="12">
    <location>
        <begin position="1"/>
        <end position="30"/>
    </location>
</feature>
<gene>
    <name evidence="11" type="primary">gmk</name>
    <name evidence="14" type="ORF">SAMN05216266_106199</name>
</gene>
<evidence type="ECO:0000256" key="5">
    <source>
        <dbReference type="ARBA" id="ARBA00022679"/>
    </source>
</evidence>
<dbReference type="GO" id="GO:0005829">
    <property type="term" value="C:cytosol"/>
    <property type="evidence" value="ECO:0007669"/>
    <property type="project" value="TreeGrafter"/>
</dbReference>
<evidence type="ECO:0000256" key="4">
    <source>
        <dbReference type="ARBA" id="ARBA00016296"/>
    </source>
</evidence>
<reference evidence="15" key="1">
    <citation type="submission" date="2016-10" db="EMBL/GenBank/DDBJ databases">
        <authorList>
            <person name="Varghese N."/>
            <person name="Submissions S."/>
        </authorList>
    </citation>
    <scope>NUCLEOTIDE SEQUENCE [LARGE SCALE GENOMIC DNA]</scope>
    <source>
        <strain evidence="15">CGMCC 4.3568</strain>
    </source>
</reference>
<evidence type="ECO:0000256" key="8">
    <source>
        <dbReference type="ARBA" id="ARBA00022840"/>
    </source>
</evidence>
<keyword evidence="15" id="KW-1185">Reference proteome</keyword>
<dbReference type="InterPro" id="IPR020590">
    <property type="entry name" value="Guanylate_kinase_CS"/>
</dbReference>
<feature type="binding site" evidence="11">
    <location>
        <begin position="39"/>
        <end position="46"/>
    </location>
    <ligand>
        <name>ATP</name>
        <dbReference type="ChEBI" id="CHEBI:30616"/>
    </ligand>
</feature>
<dbReference type="Proteomes" id="UP000243799">
    <property type="component" value="Unassembled WGS sequence"/>
</dbReference>
<protein>
    <recommendedName>
        <fullName evidence="4 11">Guanylate kinase</fullName>
        <ecNumber evidence="3 11">2.7.4.8</ecNumber>
    </recommendedName>
    <alternativeName>
        <fullName evidence="9 11">GMP kinase</fullName>
    </alternativeName>
</protein>
<accession>A0A1I0Z8T5</accession>
<dbReference type="Gene3D" id="3.40.50.300">
    <property type="entry name" value="P-loop containing nucleotide triphosphate hydrolases"/>
    <property type="match status" value="1"/>
</dbReference>
<dbReference type="NCBIfam" id="TIGR03263">
    <property type="entry name" value="guanyl_kin"/>
    <property type="match status" value="1"/>
</dbReference>
<dbReference type="FunFam" id="3.30.63.10:FF:000002">
    <property type="entry name" value="Guanylate kinase 1"/>
    <property type="match status" value="1"/>
</dbReference>
<comment type="function">
    <text evidence="1 11">Essential for recycling GMP and indirectly, cGMP.</text>
</comment>
<dbReference type="InterPro" id="IPR027417">
    <property type="entry name" value="P-loop_NTPase"/>
</dbReference>
<organism evidence="14 15">
    <name type="scientific">Amycolatopsis marina</name>
    <dbReference type="NCBI Taxonomy" id="490629"/>
    <lineage>
        <taxon>Bacteria</taxon>
        <taxon>Bacillati</taxon>
        <taxon>Actinomycetota</taxon>
        <taxon>Actinomycetes</taxon>
        <taxon>Pseudonocardiales</taxon>
        <taxon>Pseudonocardiaceae</taxon>
        <taxon>Amycolatopsis</taxon>
    </lineage>
</organism>
<keyword evidence="11" id="KW-0963">Cytoplasm</keyword>
<dbReference type="PROSITE" id="PS50052">
    <property type="entry name" value="GUANYLATE_KINASE_2"/>
    <property type="match status" value="1"/>
</dbReference>
<dbReference type="PANTHER" id="PTHR23117:SF13">
    <property type="entry name" value="GUANYLATE KINASE"/>
    <property type="match status" value="1"/>
</dbReference>
<comment type="similarity">
    <text evidence="2 11">Belongs to the guanylate kinase family.</text>
</comment>
<evidence type="ECO:0000313" key="14">
    <source>
        <dbReference type="EMBL" id="SFB21822.1"/>
    </source>
</evidence>
<keyword evidence="6 11" id="KW-0547">Nucleotide-binding</keyword>
<dbReference type="EC" id="2.7.4.8" evidence="3 11"/>
<dbReference type="PROSITE" id="PS00856">
    <property type="entry name" value="GUANYLATE_KINASE_1"/>
    <property type="match status" value="1"/>
</dbReference>
<dbReference type="GO" id="GO:0004385">
    <property type="term" value="F:GMP kinase activity"/>
    <property type="evidence" value="ECO:0007669"/>
    <property type="project" value="UniProtKB-UniRule"/>
</dbReference>
<evidence type="ECO:0000259" key="13">
    <source>
        <dbReference type="PROSITE" id="PS50052"/>
    </source>
</evidence>
<evidence type="ECO:0000256" key="3">
    <source>
        <dbReference type="ARBA" id="ARBA00012961"/>
    </source>
</evidence>
<dbReference type="GO" id="GO:0005524">
    <property type="term" value="F:ATP binding"/>
    <property type="evidence" value="ECO:0007669"/>
    <property type="project" value="UniProtKB-UniRule"/>
</dbReference>
<evidence type="ECO:0000256" key="6">
    <source>
        <dbReference type="ARBA" id="ARBA00022741"/>
    </source>
</evidence>
<sequence>MSDGVYDAPTEAGRVAGGKSHDEPVPGNVSRHRLTVVSGPSGVGKSSVVGELRRLDPRIYFSVSVTTRRPRPGEVDGVHYHFVDRSAFDAMIAGGELLEYAEFAGNCYGTPRAPVEAALRSGRPAVLEIELQGARQVRRAMPDARLVMLLPPSWGELVGRLTGRGTEEDTAVRARLAEAERELEASGEFDERIVNADVRTAARELLTLMTDTSTVQDDHTDDSEHDE</sequence>
<feature type="domain" description="Guanylate kinase-like" evidence="13">
    <location>
        <begin position="32"/>
        <end position="210"/>
    </location>
</feature>
<evidence type="ECO:0000256" key="10">
    <source>
        <dbReference type="ARBA" id="ARBA00048594"/>
    </source>
</evidence>
<dbReference type="InterPro" id="IPR017665">
    <property type="entry name" value="Guanylate_kinase"/>
</dbReference>
<evidence type="ECO:0000256" key="7">
    <source>
        <dbReference type="ARBA" id="ARBA00022777"/>
    </source>
</evidence>
<keyword evidence="5 11" id="KW-0808">Transferase</keyword>
<dbReference type="OrthoDB" id="9808150at2"/>
<comment type="catalytic activity">
    <reaction evidence="10 11">
        <text>GMP + ATP = GDP + ADP</text>
        <dbReference type="Rhea" id="RHEA:20780"/>
        <dbReference type="ChEBI" id="CHEBI:30616"/>
        <dbReference type="ChEBI" id="CHEBI:58115"/>
        <dbReference type="ChEBI" id="CHEBI:58189"/>
        <dbReference type="ChEBI" id="CHEBI:456216"/>
        <dbReference type="EC" id="2.7.4.8"/>
    </reaction>
</comment>
<dbReference type="Gene3D" id="3.30.63.10">
    <property type="entry name" value="Guanylate Kinase phosphate binding domain"/>
    <property type="match status" value="1"/>
</dbReference>
<dbReference type="Pfam" id="PF00625">
    <property type="entry name" value="Guanylate_kin"/>
    <property type="match status" value="1"/>
</dbReference>
<dbReference type="HAMAP" id="MF_00328">
    <property type="entry name" value="Guanylate_kinase"/>
    <property type="match status" value="1"/>
</dbReference>
<evidence type="ECO:0000313" key="15">
    <source>
        <dbReference type="Proteomes" id="UP000243799"/>
    </source>
</evidence>
<keyword evidence="8 11" id="KW-0067">ATP-binding</keyword>